<feature type="domain" description="HTH merR-type" evidence="2">
    <location>
        <begin position="20"/>
        <end position="91"/>
    </location>
</feature>
<dbReference type="EMBL" id="JFBS01000001">
    <property type="protein sequence ID" value="EXG77728.1"/>
    <property type="molecule type" value="Genomic_DNA"/>
</dbReference>
<sequence length="124" mass="14313">MIDKKGVIMEGNISKSRKLYYSISEVADMLGVNASLIRFWENEIPTLKPQTIKGTNIRRYVEKDIEHLKVVYNLVKVRGFKISAAKKMLNANREGVDKRAEVLEKLACVRDELIEVKKQLEYLT</sequence>
<dbReference type="PROSITE" id="PS50937">
    <property type="entry name" value="HTH_MERR_2"/>
    <property type="match status" value="1"/>
</dbReference>
<dbReference type="SUPFAM" id="SSF46955">
    <property type="entry name" value="Putative DNA-binding domain"/>
    <property type="match status" value="1"/>
</dbReference>
<evidence type="ECO:0000259" key="2">
    <source>
        <dbReference type="PROSITE" id="PS50937"/>
    </source>
</evidence>
<evidence type="ECO:0000256" key="1">
    <source>
        <dbReference type="ARBA" id="ARBA00023125"/>
    </source>
</evidence>
<dbReference type="PANTHER" id="PTHR30204:SF15">
    <property type="entry name" value="BLL5018 PROTEIN"/>
    <property type="match status" value="1"/>
</dbReference>
<dbReference type="InterPro" id="IPR047057">
    <property type="entry name" value="MerR_fam"/>
</dbReference>
<protein>
    <submittedName>
        <fullName evidence="3">Transcriptional regulator</fullName>
    </submittedName>
</protein>
<dbReference type="RefSeq" id="WP_374057281.1">
    <property type="nucleotide sequence ID" value="NZ_KK073873.1"/>
</dbReference>
<organism evidence="3 4">
    <name type="scientific">Xylanibacter oryzae DSM 17970</name>
    <dbReference type="NCBI Taxonomy" id="915438"/>
    <lineage>
        <taxon>Bacteria</taxon>
        <taxon>Pseudomonadati</taxon>
        <taxon>Bacteroidota</taxon>
        <taxon>Bacteroidia</taxon>
        <taxon>Bacteroidales</taxon>
        <taxon>Prevotellaceae</taxon>
        <taxon>Xylanibacter</taxon>
    </lineage>
</organism>
<dbReference type="PANTHER" id="PTHR30204">
    <property type="entry name" value="REDOX-CYCLING DRUG-SENSING TRANSCRIPTIONAL ACTIVATOR SOXR"/>
    <property type="match status" value="1"/>
</dbReference>
<proteinExistence type="predicted"/>
<reference evidence="3" key="1">
    <citation type="submission" date="2013-07" db="EMBL/GenBank/DDBJ databases">
        <authorList>
            <consortium name="DOE Joint Genome Institute"/>
            <person name="Anderson I."/>
            <person name="Huntemann M."/>
            <person name="Han J."/>
            <person name="Chen A."/>
            <person name="Kyrpides N."/>
            <person name="Mavromatis K."/>
            <person name="Markowitz V."/>
            <person name="Palaniappan K."/>
            <person name="Ivanova N."/>
            <person name="Schaumberg A."/>
            <person name="Pati A."/>
            <person name="Liolios K."/>
            <person name="Nordberg H.P."/>
            <person name="Cantor M.N."/>
            <person name="Hua S.X."/>
            <person name="Woyke T."/>
        </authorList>
    </citation>
    <scope>NUCLEOTIDE SEQUENCE [LARGE SCALE GENOMIC DNA]</scope>
    <source>
        <strain evidence="3">DSM 17970</strain>
    </source>
</reference>
<gene>
    <name evidence="3" type="ORF">XylorDRAFT_0072</name>
</gene>
<dbReference type="InterPro" id="IPR009061">
    <property type="entry name" value="DNA-bd_dom_put_sf"/>
</dbReference>
<keyword evidence="4" id="KW-1185">Reference proteome</keyword>
<evidence type="ECO:0000313" key="3">
    <source>
        <dbReference type="EMBL" id="EXG77728.1"/>
    </source>
</evidence>
<name>A0ABN0RU27_9BACT</name>
<accession>A0ABN0RU27</accession>
<dbReference type="InterPro" id="IPR000551">
    <property type="entry name" value="MerR-type_HTH_dom"/>
</dbReference>
<dbReference type="SMART" id="SM00422">
    <property type="entry name" value="HTH_MERR"/>
    <property type="match status" value="1"/>
</dbReference>
<dbReference type="Proteomes" id="UP000243438">
    <property type="component" value="Unassembled WGS sequence"/>
</dbReference>
<dbReference type="Gene3D" id="1.10.1660.10">
    <property type="match status" value="1"/>
</dbReference>
<dbReference type="Pfam" id="PF13411">
    <property type="entry name" value="MerR_1"/>
    <property type="match status" value="1"/>
</dbReference>
<evidence type="ECO:0000313" key="4">
    <source>
        <dbReference type="Proteomes" id="UP000243438"/>
    </source>
</evidence>
<keyword evidence="1" id="KW-0238">DNA-binding</keyword>
<comment type="caution">
    <text evidence="3">The sequence shown here is derived from an EMBL/GenBank/DDBJ whole genome shotgun (WGS) entry which is preliminary data.</text>
</comment>